<protein>
    <submittedName>
        <fullName evidence="1">Uncharacterized protein</fullName>
    </submittedName>
</protein>
<proteinExistence type="predicted"/>
<reference evidence="1 2" key="1">
    <citation type="journal article" date="2018" name="G3 (Bethesda)">
        <title>Phylogenetic and Phylogenomic Definition of Rhizopus Species.</title>
        <authorList>
            <person name="Gryganskyi A.P."/>
            <person name="Golan J."/>
            <person name="Dolatabadi S."/>
            <person name="Mondo S."/>
            <person name="Robb S."/>
            <person name="Idnurm A."/>
            <person name="Muszewska A."/>
            <person name="Steczkiewicz K."/>
            <person name="Masonjones S."/>
            <person name="Liao H.L."/>
            <person name="Gajdeczka M.T."/>
            <person name="Anike F."/>
            <person name="Vuek A."/>
            <person name="Anishchenko I.M."/>
            <person name="Voigt K."/>
            <person name="de Hoog G.S."/>
            <person name="Smith M.E."/>
            <person name="Heitman J."/>
            <person name="Vilgalys R."/>
            <person name="Stajich J.E."/>
        </authorList>
    </citation>
    <scope>NUCLEOTIDE SEQUENCE [LARGE SCALE GENOMIC DNA]</scope>
    <source>
        <strain evidence="1 2">CBS 357.93</strain>
    </source>
</reference>
<comment type="caution">
    <text evidence="1">The sequence shown here is derived from an EMBL/GenBank/DDBJ whole genome shotgun (WGS) entry which is preliminary data.</text>
</comment>
<dbReference type="AlphaFoldDB" id="A0A367IZ89"/>
<organism evidence="1 2">
    <name type="scientific">Rhizopus azygosporus</name>
    <name type="common">Rhizopus microsporus var. azygosporus</name>
    <dbReference type="NCBI Taxonomy" id="86630"/>
    <lineage>
        <taxon>Eukaryota</taxon>
        <taxon>Fungi</taxon>
        <taxon>Fungi incertae sedis</taxon>
        <taxon>Mucoromycota</taxon>
        <taxon>Mucoromycotina</taxon>
        <taxon>Mucoromycetes</taxon>
        <taxon>Mucorales</taxon>
        <taxon>Mucorineae</taxon>
        <taxon>Rhizopodaceae</taxon>
        <taxon>Rhizopus</taxon>
    </lineage>
</organism>
<evidence type="ECO:0000313" key="1">
    <source>
        <dbReference type="EMBL" id="RCH82994.1"/>
    </source>
</evidence>
<dbReference type="Proteomes" id="UP000252139">
    <property type="component" value="Unassembled WGS sequence"/>
</dbReference>
<gene>
    <name evidence="1" type="ORF">CU097_002896</name>
</gene>
<name>A0A367IZ89_RHIAZ</name>
<dbReference type="EMBL" id="PJQL01002814">
    <property type="protein sequence ID" value="RCH82994.1"/>
    <property type="molecule type" value="Genomic_DNA"/>
</dbReference>
<evidence type="ECO:0000313" key="2">
    <source>
        <dbReference type="Proteomes" id="UP000252139"/>
    </source>
</evidence>
<sequence length="85" mass="9569">QLCSATCICDSKSAISCRWLNSGTPTRISPPSPRSPLLRAVVLPQHPEQVPGSSRCIMCHLLCHGTLSEQRKLEKRSRRILKHYF</sequence>
<keyword evidence="2" id="KW-1185">Reference proteome</keyword>
<feature type="non-terminal residue" evidence="1">
    <location>
        <position position="1"/>
    </location>
</feature>
<accession>A0A367IZ89</accession>